<reference evidence="2" key="1">
    <citation type="submission" date="2010-03" db="EMBL/GenBank/DDBJ databases">
        <title>Complete sequence of Mobiluncus curtisii ATCC 43063.</title>
        <authorList>
            <person name="Muzny D."/>
            <person name="Qin X."/>
            <person name="Deng J."/>
            <person name="Jiang H."/>
            <person name="Liu Y."/>
            <person name="Qu J."/>
            <person name="Song X.-Z."/>
            <person name="Zhang L."/>
            <person name="Thornton R."/>
            <person name="Coyle M."/>
            <person name="Francisco L."/>
            <person name="Jackson L."/>
            <person name="Javaid M."/>
            <person name="Korchina V."/>
            <person name="Kovar C."/>
            <person name="Mata R."/>
            <person name="Mathew T."/>
            <person name="Ngo R."/>
            <person name="Nguyen L."/>
            <person name="Nguyen N."/>
            <person name="Okwuonu G."/>
            <person name="Ongeri F."/>
            <person name="Pham C."/>
            <person name="Simmons D."/>
            <person name="Wilczek-Boney K."/>
            <person name="Hale W."/>
            <person name="Jakkamsetti A."/>
            <person name="Pham P."/>
            <person name="Ruth R."/>
            <person name="San Lucas F."/>
            <person name="Warren J."/>
            <person name="Zhang J."/>
            <person name="Zhao Z."/>
            <person name="Zhou C."/>
            <person name="Zhu D."/>
            <person name="Lee S."/>
            <person name="Bess C."/>
            <person name="Blankenburg K."/>
            <person name="Forbes L."/>
            <person name="Fu Q."/>
            <person name="Gubbala S."/>
            <person name="Hirani K."/>
            <person name="Jayaseelan J.C."/>
            <person name="Lara F."/>
            <person name="Munidasa M."/>
            <person name="Palculict T."/>
            <person name="Patil S."/>
            <person name="Pu L.-L."/>
            <person name="Saada N."/>
            <person name="Tang L."/>
            <person name="Weissenberger G."/>
            <person name="Zhu Y."/>
            <person name="Hemphill L."/>
            <person name="Shang Y."/>
            <person name="Youmans B."/>
            <person name="Ayvaz T."/>
            <person name="Ross M."/>
            <person name="Santibanez J."/>
            <person name="Aqrawi P."/>
            <person name="Gross S."/>
            <person name="Joshi V."/>
            <person name="Fowler G."/>
            <person name="Nazareth L."/>
            <person name="Reid J."/>
            <person name="Worley K."/>
            <person name="Petrosino J."/>
            <person name="Highlander S."/>
            <person name="Gibbs R."/>
            <person name="Gibbs R."/>
        </authorList>
    </citation>
    <scope>NUCLEOTIDE SEQUENCE [LARGE SCALE GENOMIC DNA]</scope>
    <source>
        <strain evidence="2">ATCC 19194</strain>
    </source>
</reference>
<evidence type="ECO:0000313" key="2">
    <source>
        <dbReference type="Proteomes" id="UP000003085"/>
    </source>
</evidence>
<proteinExistence type="predicted"/>
<name>D4XN72_ACIHA</name>
<organism evidence="1 2">
    <name type="scientific">Acinetobacter haemolyticus ATCC 19194</name>
    <dbReference type="NCBI Taxonomy" id="707232"/>
    <lineage>
        <taxon>Bacteria</taxon>
        <taxon>Pseudomonadati</taxon>
        <taxon>Pseudomonadota</taxon>
        <taxon>Gammaproteobacteria</taxon>
        <taxon>Moraxellales</taxon>
        <taxon>Moraxellaceae</taxon>
        <taxon>Acinetobacter</taxon>
    </lineage>
</organism>
<dbReference type="HOGENOM" id="CLU_2730747_0_0_6"/>
<protein>
    <submittedName>
        <fullName evidence="1">Uncharacterized protein</fullName>
    </submittedName>
</protein>
<gene>
    <name evidence="1" type="ORF">HMP0015_1164</name>
</gene>
<dbReference type="RefSeq" id="WP_004638118.1">
    <property type="nucleotide sequence ID" value="NZ_GG770435.1"/>
</dbReference>
<accession>D4XN72</accession>
<dbReference type="Proteomes" id="UP000003085">
    <property type="component" value="Unassembled WGS sequence"/>
</dbReference>
<sequence>MLKSKFSNVALFLPVTAFTSIGYARTPAQVDQTLQRFCGALEDEQNEVKKFKFLMKVLLMLVLQIHFNVKR</sequence>
<dbReference type="AlphaFoldDB" id="D4XN72"/>
<dbReference type="EMBL" id="ADMT01000114">
    <property type="protein sequence ID" value="EFF83377.1"/>
    <property type="molecule type" value="Genomic_DNA"/>
</dbReference>
<comment type="caution">
    <text evidence="1">The sequence shown here is derived from an EMBL/GenBank/DDBJ whole genome shotgun (WGS) entry which is preliminary data.</text>
</comment>
<evidence type="ECO:0000313" key="1">
    <source>
        <dbReference type="EMBL" id="EFF83377.1"/>
    </source>
</evidence>